<dbReference type="GO" id="GO:0070403">
    <property type="term" value="F:NAD+ binding"/>
    <property type="evidence" value="ECO:0007669"/>
    <property type="project" value="InterPro"/>
</dbReference>
<protein>
    <submittedName>
        <fullName evidence="4">NAD-dependent protein deacetylase of SIR2 family</fullName>
    </submittedName>
</protein>
<keyword evidence="2" id="KW-0520">NAD</keyword>
<dbReference type="InterPro" id="IPR026591">
    <property type="entry name" value="Sirtuin_cat_small_dom_sf"/>
</dbReference>
<keyword evidence="1" id="KW-0808">Transferase</keyword>
<accession>A0A3B0V8R6</accession>
<evidence type="ECO:0000259" key="3">
    <source>
        <dbReference type="PROSITE" id="PS50305"/>
    </source>
</evidence>
<proteinExistence type="predicted"/>
<dbReference type="Gene3D" id="3.30.1600.10">
    <property type="entry name" value="SIR2/SIRT2 'Small Domain"/>
    <property type="match status" value="1"/>
</dbReference>
<dbReference type="PANTHER" id="PTHR11085">
    <property type="entry name" value="NAD-DEPENDENT PROTEIN DEACYLASE SIRTUIN-5, MITOCHONDRIAL-RELATED"/>
    <property type="match status" value="1"/>
</dbReference>
<gene>
    <name evidence="4" type="ORF">MNBD_BACTEROID06-115</name>
</gene>
<dbReference type="InterPro" id="IPR050134">
    <property type="entry name" value="NAD-dep_sirtuin_deacylases"/>
</dbReference>
<dbReference type="SUPFAM" id="SSF52467">
    <property type="entry name" value="DHS-like NAD/FAD-binding domain"/>
    <property type="match status" value="1"/>
</dbReference>
<feature type="domain" description="Deacetylase sirtuin-type" evidence="3">
    <location>
        <begin position="1"/>
        <end position="186"/>
    </location>
</feature>
<dbReference type="InterPro" id="IPR026590">
    <property type="entry name" value="Ssirtuin_cat_dom"/>
</dbReference>
<dbReference type="AlphaFoldDB" id="A0A3B0V8R6"/>
<dbReference type="Gene3D" id="3.40.50.1220">
    <property type="entry name" value="TPP-binding domain"/>
    <property type="match status" value="1"/>
</dbReference>
<evidence type="ECO:0000313" key="4">
    <source>
        <dbReference type="EMBL" id="VAW28376.1"/>
    </source>
</evidence>
<sequence length="194" mass="21821">WKANPKLVLDFYNMRRKDALEANPNKAHELLAILEEYFEVQIITQNVDNLHERAGSKQVLHLHGELFKSQSTKAPDLIYSIEGDELNLGDTCSLGSQLRPHIVWFGEEVPEMINAVEIVQKADILVIIGTSMVVYPAAGLINYIRPKTPVYVIDPGNPDMNTDSVTFINKKATDGTQELYDLLMDTSINPHYSP</sequence>
<dbReference type="InterPro" id="IPR029035">
    <property type="entry name" value="DHS-like_NAD/FAD-binding_dom"/>
</dbReference>
<dbReference type="GO" id="GO:0017136">
    <property type="term" value="F:histone deacetylase activity, NAD-dependent"/>
    <property type="evidence" value="ECO:0007669"/>
    <property type="project" value="TreeGrafter"/>
</dbReference>
<dbReference type="EMBL" id="UOES01000391">
    <property type="protein sequence ID" value="VAW28376.1"/>
    <property type="molecule type" value="Genomic_DNA"/>
</dbReference>
<dbReference type="PANTHER" id="PTHR11085:SF4">
    <property type="entry name" value="NAD-DEPENDENT PROTEIN DEACYLASE"/>
    <property type="match status" value="1"/>
</dbReference>
<dbReference type="Pfam" id="PF02146">
    <property type="entry name" value="SIR2"/>
    <property type="match status" value="1"/>
</dbReference>
<evidence type="ECO:0000256" key="1">
    <source>
        <dbReference type="ARBA" id="ARBA00022679"/>
    </source>
</evidence>
<dbReference type="InterPro" id="IPR003000">
    <property type="entry name" value="Sirtuin"/>
</dbReference>
<dbReference type="PROSITE" id="PS50305">
    <property type="entry name" value="SIRTUIN"/>
    <property type="match status" value="1"/>
</dbReference>
<feature type="non-terminal residue" evidence="4">
    <location>
        <position position="1"/>
    </location>
</feature>
<name>A0A3B0V8R6_9ZZZZ</name>
<reference evidence="4" key="1">
    <citation type="submission" date="2018-06" db="EMBL/GenBank/DDBJ databases">
        <authorList>
            <person name="Zhirakovskaya E."/>
        </authorList>
    </citation>
    <scope>NUCLEOTIDE SEQUENCE</scope>
</reference>
<evidence type="ECO:0000256" key="2">
    <source>
        <dbReference type="ARBA" id="ARBA00023027"/>
    </source>
</evidence>
<organism evidence="4">
    <name type="scientific">hydrothermal vent metagenome</name>
    <dbReference type="NCBI Taxonomy" id="652676"/>
    <lineage>
        <taxon>unclassified sequences</taxon>
        <taxon>metagenomes</taxon>
        <taxon>ecological metagenomes</taxon>
    </lineage>
</organism>